<comment type="similarity">
    <text evidence="1">Belongs to the glycosyltransferase 28 family.</text>
</comment>
<dbReference type="CDD" id="cd03784">
    <property type="entry name" value="GT1_Gtf-like"/>
    <property type="match status" value="1"/>
</dbReference>
<sequence length="473" mass="50844">MRVLITVYPALAHLYPVVPYAWALQTAGHDVRVASHAGFADTIASTGLVPVALGDAGSPEPRLREDARQPPAPEQVDAYARAMRLDPEEREHWIAFYQWNLNPASDYVRPDLPDAPDLVEFARAWRPDLVLWDLVFPAGAVAARVAGAAHGRLLGSNLDYFAYSQERLAARRDAVRAAGLADDPLADLVRPLADRYGVPVDDELLLGQVTIDPLPKGLSLPTATVKVPVRKIPYTGASAFPRWLHTRPQGRPRIALSLGESTRRYVAGDWGRTPKLLAALADLDVEVVATLSPLQLAAVDALPDNVRAIEWVPLTQLLPTCAALVHHGGMGTFSAAVAAGIPQLVCDTDDSLLFRPATAAPAEADSGTYRAGREFGVDGEQEAQEAAGWLHPEKNLLATPCAGYVTAQGAGVRLDHQKQTVPQIRADILRVLTEPAFREGAGALRETWRAMPSPNEIVPALEALAAGRSRGVS</sequence>
<organism evidence="6 7">
    <name type="scientific">Micromonospora deserti</name>
    <dbReference type="NCBI Taxonomy" id="2070366"/>
    <lineage>
        <taxon>Bacteria</taxon>
        <taxon>Bacillati</taxon>
        <taxon>Actinomycetota</taxon>
        <taxon>Actinomycetes</taxon>
        <taxon>Micromonosporales</taxon>
        <taxon>Micromonosporaceae</taxon>
        <taxon>Micromonospora</taxon>
    </lineage>
</organism>
<evidence type="ECO:0000256" key="2">
    <source>
        <dbReference type="ARBA" id="ARBA00022676"/>
    </source>
</evidence>
<evidence type="ECO:0000256" key="3">
    <source>
        <dbReference type="ARBA" id="ARBA00022679"/>
    </source>
</evidence>
<dbReference type="InterPro" id="IPR010610">
    <property type="entry name" value="EryCIII-like_C"/>
</dbReference>
<gene>
    <name evidence="6" type="ORF">C1I99_17535</name>
</gene>
<feature type="domain" description="Erythromycin biosynthesis protein CIII-like C-terminal" evidence="4">
    <location>
        <begin position="404"/>
        <end position="464"/>
    </location>
</feature>
<feature type="domain" description="Erythromycin biosynthesis protein CIII-like C-terminal" evidence="4">
    <location>
        <begin position="275"/>
        <end position="347"/>
    </location>
</feature>
<dbReference type="InterPro" id="IPR048284">
    <property type="entry name" value="EryCIII-like_N"/>
</dbReference>
<evidence type="ECO:0000313" key="6">
    <source>
        <dbReference type="EMBL" id="PZF96073.1"/>
    </source>
</evidence>
<dbReference type="GO" id="GO:0017000">
    <property type="term" value="P:antibiotic biosynthetic process"/>
    <property type="evidence" value="ECO:0007669"/>
    <property type="project" value="UniProtKB-ARBA"/>
</dbReference>
<dbReference type="InterPro" id="IPR002213">
    <property type="entry name" value="UDP_glucos_trans"/>
</dbReference>
<reference evidence="6 7" key="1">
    <citation type="submission" date="2018-01" db="EMBL/GenBank/DDBJ databases">
        <title>Draft genome sequence of Salinispora sp. 13K206.</title>
        <authorList>
            <person name="Sahin N."/>
            <person name="Saygin H."/>
            <person name="Ay H."/>
        </authorList>
    </citation>
    <scope>NUCLEOTIDE SEQUENCE [LARGE SCALE GENOMIC DNA]</scope>
    <source>
        <strain evidence="6 7">13K206</strain>
    </source>
</reference>
<evidence type="ECO:0000259" key="4">
    <source>
        <dbReference type="Pfam" id="PF06722"/>
    </source>
</evidence>
<dbReference type="SUPFAM" id="SSF53756">
    <property type="entry name" value="UDP-Glycosyltransferase/glycogen phosphorylase"/>
    <property type="match status" value="2"/>
</dbReference>
<evidence type="ECO:0000259" key="5">
    <source>
        <dbReference type="Pfam" id="PF21036"/>
    </source>
</evidence>
<keyword evidence="2" id="KW-0328">Glycosyltransferase</keyword>
<dbReference type="PANTHER" id="PTHR48050">
    <property type="entry name" value="STEROL 3-BETA-GLUCOSYLTRANSFERASE"/>
    <property type="match status" value="1"/>
</dbReference>
<dbReference type="OrthoDB" id="3863369at2"/>
<evidence type="ECO:0000256" key="1">
    <source>
        <dbReference type="ARBA" id="ARBA00006962"/>
    </source>
</evidence>
<dbReference type="Pfam" id="PF06722">
    <property type="entry name" value="EryCIII-like_C"/>
    <property type="match status" value="2"/>
</dbReference>
<dbReference type="GO" id="GO:0016758">
    <property type="term" value="F:hexosyltransferase activity"/>
    <property type="evidence" value="ECO:0007669"/>
    <property type="project" value="UniProtKB-ARBA"/>
</dbReference>
<keyword evidence="3" id="KW-0808">Transferase</keyword>
<dbReference type="RefSeq" id="WP_111135302.1">
    <property type="nucleotide sequence ID" value="NZ_POUB01000118.1"/>
</dbReference>
<dbReference type="AlphaFoldDB" id="A0A2W2DTI5"/>
<dbReference type="GO" id="GO:0008194">
    <property type="term" value="F:UDP-glycosyltransferase activity"/>
    <property type="evidence" value="ECO:0007669"/>
    <property type="project" value="InterPro"/>
</dbReference>
<name>A0A2W2DTI5_9ACTN</name>
<dbReference type="EMBL" id="POUB01000118">
    <property type="protein sequence ID" value="PZF96073.1"/>
    <property type="molecule type" value="Genomic_DNA"/>
</dbReference>
<dbReference type="InterPro" id="IPR050426">
    <property type="entry name" value="Glycosyltransferase_28"/>
</dbReference>
<protein>
    <submittedName>
        <fullName evidence="6">Uncharacterized protein</fullName>
    </submittedName>
</protein>
<proteinExistence type="inferred from homology"/>
<accession>A0A2W2DTI5</accession>
<evidence type="ECO:0000313" key="7">
    <source>
        <dbReference type="Proteomes" id="UP000248749"/>
    </source>
</evidence>
<keyword evidence="7" id="KW-1185">Reference proteome</keyword>
<feature type="domain" description="Erythromycin biosynthesis protein CIII-like N-terminal" evidence="5">
    <location>
        <begin position="22"/>
        <end position="259"/>
    </location>
</feature>
<dbReference type="PANTHER" id="PTHR48050:SF13">
    <property type="entry name" value="STEROL 3-BETA-GLUCOSYLTRANSFERASE UGT80A2"/>
    <property type="match status" value="1"/>
</dbReference>
<dbReference type="Gene3D" id="3.40.50.2000">
    <property type="entry name" value="Glycogen Phosphorylase B"/>
    <property type="match status" value="2"/>
</dbReference>
<comment type="caution">
    <text evidence="6">The sequence shown here is derived from an EMBL/GenBank/DDBJ whole genome shotgun (WGS) entry which is preliminary data.</text>
</comment>
<dbReference type="Pfam" id="PF21036">
    <property type="entry name" value="EryCIII-like_N"/>
    <property type="match status" value="1"/>
</dbReference>
<dbReference type="Proteomes" id="UP000248749">
    <property type="component" value="Unassembled WGS sequence"/>
</dbReference>